<dbReference type="EMBL" id="FNSH01000001">
    <property type="protein sequence ID" value="SEB39692.1"/>
    <property type="molecule type" value="Genomic_DNA"/>
</dbReference>
<gene>
    <name evidence="9" type="ORF">SAMN04489746_0067</name>
</gene>
<evidence type="ECO:0000313" key="9">
    <source>
        <dbReference type="EMBL" id="SEB39692.1"/>
    </source>
</evidence>
<accession>A0AB38A4G2</accession>
<evidence type="ECO:0000256" key="7">
    <source>
        <dbReference type="ARBA" id="ARBA00023136"/>
    </source>
</evidence>
<keyword evidence="3" id="KW-1003">Cell membrane</keyword>
<keyword evidence="7 8" id="KW-0472">Membrane</keyword>
<comment type="similarity">
    <text evidence="2">Belongs to the MreD family.</text>
</comment>
<sequence length="189" mass="20032">MAMQVNDSNKTRKALLIAAALCFVLHLAIVPNIALFDGHINVCMIVALYIALSTGGKTGVIAGFVAGLFFDLTTTGPVGLMAFELTIASYFVGLEGRNRFADGFGGVLRPFLIACVSIELVYGLTMVLTGNSHNILYTFGLHSIPAIVLDCVAFVIVLLLSGLRTGSAASSFSVKRPDRSSGHFFGKKL</sequence>
<feature type="transmembrane region" description="Helical" evidence="8">
    <location>
        <begin position="46"/>
        <end position="70"/>
    </location>
</feature>
<evidence type="ECO:0000256" key="4">
    <source>
        <dbReference type="ARBA" id="ARBA00022692"/>
    </source>
</evidence>
<evidence type="ECO:0000256" key="8">
    <source>
        <dbReference type="SAM" id="Phobius"/>
    </source>
</evidence>
<feature type="transmembrane region" description="Helical" evidence="8">
    <location>
        <begin position="76"/>
        <end position="94"/>
    </location>
</feature>
<keyword evidence="6 8" id="KW-1133">Transmembrane helix</keyword>
<comment type="caution">
    <text evidence="9">The sequence shown here is derived from an EMBL/GenBank/DDBJ whole genome shotgun (WGS) entry which is preliminary data.</text>
</comment>
<dbReference type="Proteomes" id="UP000183687">
    <property type="component" value="Unassembled WGS sequence"/>
</dbReference>
<evidence type="ECO:0000256" key="2">
    <source>
        <dbReference type="ARBA" id="ARBA00007776"/>
    </source>
</evidence>
<dbReference type="RefSeq" id="WP_002563747.1">
    <property type="nucleotide sequence ID" value="NZ_FNSH01000001.1"/>
</dbReference>
<evidence type="ECO:0000256" key="6">
    <source>
        <dbReference type="ARBA" id="ARBA00022989"/>
    </source>
</evidence>
<dbReference type="NCBIfam" id="TIGR03426">
    <property type="entry name" value="shape_MreD"/>
    <property type="match status" value="1"/>
</dbReference>
<evidence type="ECO:0000256" key="1">
    <source>
        <dbReference type="ARBA" id="ARBA00004651"/>
    </source>
</evidence>
<dbReference type="InterPro" id="IPR007227">
    <property type="entry name" value="Cell_shape_determining_MreD"/>
</dbReference>
<name>A0AB38A4G2_9ACTN</name>
<dbReference type="AlphaFoldDB" id="A0AB38A4G2"/>
<dbReference type="Pfam" id="PF04093">
    <property type="entry name" value="MreD"/>
    <property type="match status" value="1"/>
</dbReference>
<dbReference type="GO" id="GO:0005886">
    <property type="term" value="C:plasma membrane"/>
    <property type="evidence" value="ECO:0007669"/>
    <property type="project" value="UniProtKB-SubCell"/>
</dbReference>
<organism evidence="9 10">
    <name type="scientific">Atopobium minutum</name>
    <dbReference type="NCBI Taxonomy" id="1381"/>
    <lineage>
        <taxon>Bacteria</taxon>
        <taxon>Bacillati</taxon>
        <taxon>Actinomycetota</taxon>
        <taxon>Coriobacteriia</taxon>
        <taxon>Coriobacteriales</taxon>
        <taxon>Atopobiaceae</taxon>
        <taxon>Atopobium</taxon>
    </lineage>
</organism>
<comment type="subcellular location">
    <subcellularLocation>
        <location evidence="1">Cell membrane</location>
        <topology evidence="1">Multi-pass membrane protein</topology>
    </subcellularLocation>
</comment>
<protein>
    <submittedName>
        <fullName evidence="9">Rod shape-determining protein MreD</fullName>
    </submittedName>
</protein>
<keyword evidence="4 8" id="KW-0812">Transmembrane</keyword>
<evidence type="ECO:0000256" key="3">
    <source>
        <dbReference type="ARBA" id="ARBA00022475"/>
    </source>
</evidence>
<keyword evidence="5" id="KW-0133">Cell shape</keyword>
<feature type="transmembrane region" description="Helical" evidence="8">
    <location>
        <begin position="14"/>
        <end position="34"/>
    </location>
</feature>
<evidence type="ECO:0000256" key="5">
    <source>
        <dbReference type="ARBA" id="ARBA00022960"/>
    </source>
</evidence>
<evidence type="ECO:0000313" key="10">
    <source>
        <dbReference type="Proteomes" id="UP000183687"/>
    </source>
</evidence>
<feature type="transmembrane region" description="Helical" evidence="8">
    <location>
        <begin position="135"/>
        <end position="160"/>
    </location>
</feature>
<feature type="transmembrane region" description="Helical" evidence="8">
    <location>
        <begin position="106"/>
        <end position="129"/>
    </location>
</feature>
<reference evidence="9 10" key="1">
    <citation type="submission" date="2016-10" db="EMBL/GenBank/DDBJ databases">
        <authorList>
            <person name="Varghese N."/>
            <person name="Submissions S."/>
        </authorList>
    </citation>
    <scope>NUCLEOTIDE SEQUENCE [LARGE SCALE GENOMIC DNA]</scope>
    <source>
        <strain evidence="9 10">DSM 20586</strain>
    </source>
</reference>
<proteinExistence type="inferred from homology"/>
<dbReference type="GO" id="GO:0008360">
    <property type="term" value="P:regulation of cell shape"/>
    <property type="evidence" value="ECO:0007669"/>
    <property type="project" value="UniProtKB-KW"/>
</dbReference>